<dbReference type="Pfam" id="PF13446">
    <property type="entry name" value="RPT"/>
    <property type="match status" value="1"/>
</dbReference>
<sequence>MDNKREGKTPRRRLPSPNESAQGNESAANDIPVPPTDFYSSNKPPPLPSRPIAIPTGSAGSSHTRYHPPPSSPTGAGEGTPFREPELVADEPISDEEPMPALISQDGIHPQQQSGWYNGPDHWDSRGIKLHDANTWSDSGAWGADAGESGWAGGIDHVNWASNFVSKKVRIDGTDDDEERNWWDAAVREKHRRPGPGVLPPMLEDSLHNPDHSLFSVIVDPSDSTRFEATSGPSAGPSSAVAADISRSSSHSLTIEPRIHSTSPPSPPSAEDLIHAVPHPNAYYCRRHNGWVILQWKESTVLPPLAKSFREDPQHPLPDQSRRKRTHSCIEGEPDFGQGNRTHHFHLYEKAVSAHKLTPAFYRQKWEMVDKVKQRRRKMTTSVLSIDNLSMDIARDDKMDEDTPQDEDDGDLLDLWVCCQCSLYCVASDVIPGVIPLKSFEEFTRNRHDNPAIGKNGEESVVIGWETLLIVLENKLWKGEDRVLPIGRKGFQKKVGWNINVQRVFEALGFKLDEVAVSTSNDTSTGPALFPPRTSPTTPEGRQNRAKLLRAWVEISAWLVDYLRRQAPALKAYTPHKLYVSLTNAREMYQTALGAHNDQIPRGLLTGILVQYEPLAEAWTGLGLTPTSYSPELLAFAYMAQCRCDPAHTPQYFTWFFSIIQAMQDFRQDIPSDLQNVVLDERSRFRYTHQDLEAAIKCLGFGNDGPLSIEFDEEVSEEFITNAWKDKVRRAWRDPRDGAEIQRDANVSFRMVAEARGSVALRKLWEDNQGRTMNPDRAYSTLEIPAEVDDDMVLTVFSLRIEEQPSQCDKMREALSIIAELRDSARLRRFLETGTDPGEIVPPTRSDLPRGLNQLGNTCYLNSLLQYFYTIKELREAVAPMANADQKLLDDEKVSDDALKQHRVGGRLVTRREVGRSKKFVSQLADLFWQLEYLQTASVTPTIELAKLALVTSRDEEEDEVGTDSSNDTDATLVEDAPARIPTSEPSRHSPLQSPNSILGKRPRRRSEMDVDSPVVDSERDKDAFVIVSNPTSPLRSNTPPAEGSSSKPRDAQQPEEIVDVDMQDGSGSVNPKTPSSLPPRKTAATSDSSMMFGKQHDVSECMDNCMFQIETALLKFDGLGGSHDGKGSIVKRLFYGKIRQRLAAVSLDNKSRASVHEKEDLFSNLPVNVAEDGFDLYDGLSGYFDDIVEFEGKKARMEVSLVELPPLLQVQLQRVQFNRETLQPYKSQAYVKFGETIYMDRFLDGADPPKKARSKVIQTELTNCRERITVLSHGKHAPFAAALNSTLSFLSQQEGVQLDEDLKAQLSKEQDFVKAEVDELRSRVVKLKEELESIWSTETNACYELTSVFVHRGASPSWGHYFFYSRNLPDQPDTWFKYNDSDVTEVSKDEVLADTTGSTANPYLLVFARKGSEVIQTVKRFDPDNFVEADA</sequence>
<keyword evidence="4" id="KW-0833">Ubl conjugation pathway</keyword>
<dbReference type="STRING" id="765440.A0A0C3GDV7"/>
<dbReference type="Proteomes" id="UP000054166">
    <property type="component" value="Unassembled WGS sequence"/>
</dbReference>
<feature type="compositionally biased region" description="Polar residues" evidence="8">
    <location>
        <begin position="1066"/>
        <end position="1076"/>
    </location>
</feature>
<proteinExistence type="predicted"/>
<dbReference type="InParanoid" id="A0A0C3GDV7"/>
<reference evidence="11" key="2">
    <citation type="submission" date="2015-01" db="EMBL/GenBank/DDBJ databases">
        <title>Evolutionary Origins and Diversification of the Mycorrhizal Mutualists.</title>
        <authorList>
            <consortium name="DOE Joint Genome Institute"/>
            <consortium name="Mycorrhizal Genomics Consortium"/>
            <person name="Kohler A."/>
            <person name="Kuo A."/>
            <person name="Nagy L.G."/>
            <person name="Floudas D."/>
            <person name="Copeland A."/>
            <person name="Barry K.W."/>
            <person name="Cichocki N."/>
            <person name="Veneault-Fourrey C."/>
            <person name="LaButti K."/>
            <person name="Lindquist E.A."/>
            <person name="Lipzen A."/>
            <person name="Lundell T."/>
            <person name="Morin E."/>
            <person name="Murat C."/>
            <person name="Riley R."/>
            <person name="Ohm R."/>
            <person name="Sun H."/>
            <person name="Tunlid A."/>
            <person name="Henrissat B."/>
            <person name="Grigoriev I.V."/>
            <person name="Hibbett D.S."/>
            <person name="Martin F."/>
        </authorList>
    </citation>
    <scope>NUCLEOTIDE SEQUENCE [LARGE SCALE GENOMIC DNA]</scope>
    <source>
        <strain evidence="11">F 1598</strain>
    </source>
</reference>
<reference evidence="10 11" key="1">
    <citation type="submission" date="2014-04" db="EMBL/GenBank/DDBJ databases">
        <authorList>
            <consortium name="DOE Joint Genome Institute"/>
            <person name="Kuo A."/>
            <person name="Tarkka M."/>
            <person name="Buscot F."/>
            <person name="Kohler A."/>
            <person name="Nagy L.G."/>
            <person name="Floudas D."/>
            <person name="Copeland A."/>
            <person name="Barry K.W."/>
            <person name="Cichocki N."/>
            <person name="Veneault-Fourrey C."/>
            <person name="LaButti K."/>
            <person name="Lindquist E.A."/>
            <person name="Lipzen A."/>
            <person name="Lundell T."/>
            <person name="Morin E."/>
            <person name="Murat C."/>
            <person name="Sun H."/>
            <person name="Tunlid A."/>
            <person name="Henrissat B."/>
            <person name="Grigoriev I.V."/>
            <person name="Hibbett D.S."/>
            <person name="Martin F."/>
            <person name="Nordberg H.P."/>
            <person name="Cantor M.N."/>
            <person name="Hua S.X."/>
        </authorList>
    </citation>
    <scope>NUCLEOTIDE SEQUENCE [LARGE SCALE GENOMIC DNA]</scope>
    <source>
        <strain evidence="10 11">F 1598</strain>
    </source>
</reference>
<dbReference type="PROSITE" id="PS00973">
    <property type="entry name" value="USP_2"/>
    <property type="match status" value="1"/>
</dbReference>
<dbReference type="InterPro" id="IPR044635">
    <property type="entry name" value="UBP14-like"/>
</dbReference>
<dbReference type="GO" id="GO:0043161">
    <property type="term" value="P:proteasome-mediated ubiquitin-dependent protein catabolic process"/>
    <property type="evidence" value="ECO:0007669"/>
    <property type="project" value="InterPro"/>
</dbReference>
<dbReference type="CDD" id="cd02666">
    <property type="entry name" value="Peptidase_C19J"/>
    <property type="match status" value="1"/>
</dbReference>
<evidence type="ECO:0000313" key="10">
    <source>
        <dbReference type="EMBL" id="KIM88816.1"/>
    </source>
</evidence>
<evidence type="ECO:0000256" key="6">
    <source>
        <dbReference type="ARBA" id="ARBA00022807"/>
    </source>
</evidence>
<dbReference type="GO" id="GO:0016579">
    <property type="term" value="P:protein deubiquitination"/>
    <property type="evidence" value="ECO:0007669"/>
    <property type="project" value="InterPro"/>
</dbReference>
<evidence type="ECO:0000256" key="8">
    <source>
        <dbReference type="SAM" id="MobiDB-lite"/>
    </source>
</evidence>
<dbReference type="InterPro" id="IPR028889">
    <property type="entry name" value="USP"/>
</dbReference>
<dbReference type="PANTHER" id="PTHR43982">
    <property type="entry name" value="UBIQUITIN CARBOXYL-TERMINAL HYDROLASE"/>
    <property type="match status" value="1"/>
</dbReference>
<name>A0A0C3GDV7_PILCF</name>
<dbReference type="InterPro" id="IPR038765">
    <property type="entry name" value="Papain-like_cys_pep_sf"/>
</dbReference>
<dbReference type="Pfam" id="PF00443">
    <property type="entry name" value="UCH"/>
    <property type="match status" value="1"/>
</dbReference>
<feature type="domain" description="USP" evidence="9">
    <location>
        <begin position="850"/>
        <end position="1411"/>
    </location>
</feature>
<keyword evidence="7" id="KW-0175">Coiled coil</keyword>
<dbReference type="PROSITE" id="PS00972">
    <property type="entry name" value="USP_1"/>
    <property type="match status" value="1"/>
</dbReference>
<dbReference type="PANTHER" id="PTHR43982:SF6">
    <property type="entry name" value="UBIQUITIN CARBOXYL-TERMINAL HYDROLASE 2-RELATED"/>
    <property type="match status" value="1"/>
</dbReference>
<feature type="coiled-coil region" evidence="7">
    <location>
        <begin position="1304"/>
        <end position="1331"/>
    </location>
</feature>
<evidence type="ECO:0000256" key="5">
    <source>
        <dbReference type="ARBA" id="ARBA00022801"/>
    </source>
</evidence>
<dbReference type="SUPFAM" id="SSF54001">
    <property type="entry name" value="Cysteine proteinases"/>
    <property type="match status" value="1"/>
</dbReference>
<dbReference type="HOGENOM" id="CLU_002870_0_0_1"/>
<evidence type="ECO:0000259" key="9">
    <source>
        <dbReference type="PROSITE" id="PS50235"/>
    </source>
</evidence>
<keyword evidence="11" id="KW-1185">Reference proteome</keyword>
<feature type="compositionally biased region" description="Polar residues" evidence="8">
    <location>
        <begin position="17"/>
        <end position="27"/>
    </location>
</feature>
<feature type="compositionally biased region" description="Low complexity" evidence="8">
    <location>
        <begin position="231"/>
        <end position="243"/>
    </location>
</feature>
<accession>A0A0C3GDV7</accession>
<feature type="compositionally biased region" description="Acidic residues" evidence="8">
    <location>
        <begin position="87"/>
        <end position="98"/>
    </location>
</feature>
<feature type="region of interest" description="Disordered" evidence="8">
    <location>
        <begin position="1"/>
        <end position="104"/>
    </location>
</feature>
<dbReference type="InterPro" id="IPR018200">
    <property type="entry name" value="USP_CS"/>
</dbReference>
<keyword evidence="3" id="KW-0645">Protease</keyword>
<evidence type="ECO:0000256" key="2">
    <source>
        <dbReference type="ARBA" id="ARBA00012759"/>
    </source>
</evidence>
<dbReference type="GO" id="GO:0004843">
    <property type="term" value="F:cysteine-type deubiquitinase activity"/>
    <property type="evidence" value="ECO:0007669"/>
    <property type="project" value="UniProtKB-EC"/>
</dbReference>
<dbReference type="InterPro" id="IPR025305">
    <property type="entry name" value="UCH_repeat_domain"/>
</dbReference>
<organism evidence="10 11">
    <name type="scientific">Piloderma croceum (strain F 1598)</name>
    <dbReference type="NCBI Taxonomy" id="765440"/>
    <lineage>
        <taxon>Eukaryota</taxon>
        <taxon>Fungi</taxon>
        <taxon>Dikarya</taxon>
        <taxon>Basidiomycota</taxon>
        <taxon>Agaricomycotina</taxon>
        <taxon>Agaricomycetes</taxon>
        <taxon>Agaricomycetidae</taxon>
        <taxon>Atheliales</taxon>
        <taxon>Atheliaceae</taxon>
        <taxon>Piloderma</taxon>
    </lineage>
</organism>
<evidence type="ECO:0000313" key="11">
    <source>
        <dbReference type="Proteomes" id="UP000054166"/>
    </source>
</evidence>
<protein>
    <recommendedName>
        <fullName evidence="2">ubiquitinyl hydrolase 1</fullName>
        <ecNumber evidence="2">3.4.19.12</ecNumber>
    </recommendedName>
</protein>
<dbReference type="EC" id="3.4.19.12" evidence="2"/>
<feature type="region of interest" description="Disordered" evidence="8">
    <location>
        <begin position="951"/>
        <end position="1089"/>
    </location>
</feature>
<dbReference type="Gene3D" id="3.90.70.10">
    <property type="entry name" value="Cysteine proteinases"/>
    <property type="match status" value="2"/>
</dbReference>
<feature type="region of interest" description="Disordered" evidence="8">
    <location>
        <begin position="225"/>
        <end position="274"/>
    </location>
</feature>
<evidence type="ECO:0000256" key="3">
    <source>
        <dbReference type="ARBA" id="ARBA00022670"/>
    </source>
</evidence>
<dbReference type="GO" id="GO:0061136">
    <property type="term" value="P:regulation of proteasomal protein catabolic process"/>
    <property type="evidence" value="ECO:0007669"/>
    <property type="project" value="TreeGrafter"/>
</dbReference>
<keyword evidence="5" id="KW-0378">Hydrolase</keyword>
<keyword evidence="6" id="KW-0788">Thiol protease</keyword>
<gene>
    <name evidence="10" type="ORF">PILCRDRAFT_813802</name>
</gene>
<dbReference type="EMBL" id="KN832976">
    <property type="protein sequence ID" value="KIM88816.1"/>
    <property type="molecule type" value="Genomic_DNA"/>
</dbReference>
<evidence type="ECO:0000256" key="4">
    <source>
        <dbReference type="ARBA" id="ARBA00022786"/>
    </source>
</evidence>
<evidence type="ECO:0000256" key="7">
    <source>
        <dbReference type="SAM" id="Coils"/>
    </source>
</evidence>
<evidence type="ECO:0000256" key="1">
    <source>
        <dbReference type="ARBA" id="ARBA00000707"/>
    </source>
</evidence>
<dbReference type="InterPro" id="IPR001394">
    <property type="entry name" value="Peptidase_C19_UCH"/>
</dbReference>
<feature type="region of interest" description="Disordered" evidence="8">
    <location>
        <begin position="520"/>
        <end position="543"/>
    </location>
</feature>
<dbReference type="GO" id="GO:0070628">
    <property type="term" value="F:proteasome binding"/>
    <property type="evidence" value="ECO:0007669"/>
    <property type="project" value="TreeGrafter"/>
</dbReference>
<feature type="compositionally biased region" description="Polar residues" evidence="8">
    <location>
        <begin position="1029"/>
        <end position="1047"/>
    </location>
</feature>
<dbReference type="OrthoDB" id="2420415at2759"/>
<comment type="catalytic activity">
    <reaction evidence="1">
        <text>Thiol-dependent hydrolysis of ester, thioester, amide, peptide and isopeptide bonds formed by the C-terminal Gly of ubiquitin (a 76-residue protein attached to proteins as an intracellular targeting signal).</text>
        <dbReference type="EC" id="3.4.19.12"/>
    </reaction>
</comment>
<dbReference type="PROSITE" id="PS50235">
    <property type="entry name" value="USP_3"/>
    <property type="match status" value="1"/>
</dbReference>